<protein>
    <submittedName>
        <fullName evidence="2">Uncharacterized protein</fullName>
    </submittedName>
</protein>
<gene>
    <name evidence="2" type="ORF">G443_002969</name>
</gene>
<keyword evidence="3" id="KW-1185">Reference proteome</keyword>
<keyword evidence="1" id="KW-0472">Membrane</keyword>
<name>A0ABT1JKJ9_ACTCY</name>
<keyword evidence="1" id="KW-1133">Transmembrane helix</keyword>
<dbReference type="RefSeq" id="WP_026417632.1">
    <property type="nucleotide sequence ID" value="NZ_AUBJ02000001.1"/>
</dbReference>
<evidence type="ECO:0000313" key="2">
    <source>
        <dbReference type="EMBL" id="MCP2332699.1"/>
    </source>
</evidence>
<feature type="transmembrane region" description="Helical" evidence="1">
    <location>
        <begin position="89"/>
        <end position="108"/>
    </location>
</feature>
<feature type="transmembrane region" description="Helical" evidence="1">
    <location>
        <begin position="120"/>
        <end position="137"/>
    </location>
</feature>
<dbReference type="Proteomes" id="UP000791080">
    <property type="component" value="Unassembled WGS sequence"/>
</dbReference>
<dbReference type="EMBL" id="AUBJ02000001">
    <property type="protein sequence ID" value="MCP2332699.1"/>
    <property type="molecule type" value="Genomic_DNA"/>
</dbReference>
<feature type="transmembrane region" description="Helical" evidence="1">
    <location>
        <begin position="58"/>
        <end position="77"/>
    </location>
</feature>
<reference evidence="2 3" key="1">
    <citation type="submission" date="2013-07" db="EMBL/GenBank/DDBJ databases">
        <authorList>
            <consortium name="DOE Joint Genome Institute"/>
            <person name="Reeve W."/>
            <person name="Huntemann M."/>
            <person name="Han J."/>
            <person name="Chen A."/>
            <person name="Kyrpides N."/>
            <person name="Mavromatis K."/>
            <person name="Markowitz V."/>
            <person name="Palaniappan K."/>
            <person name="Ivanova N."/>
            <person name="Schaumberg A."/>
            <person name="Pati A."/>
            <person name="Liolios K."/>
            <person name="Nordberg H.P."/>
            <person name="Cantor M.N."/>
            <person name="Hua S.X."/>
            <person name="Woyke T."/>
        </authorList>
    </citation>
    <scope>NUCLEOTIDE SEQUENCE [LARGE SCALE GENOMIC DNA]</scope>
    <source>
        <strain evidence="2 3">DSM 43889</strain>
    </source>
</reference>
<reference evidence="2 3" key="2">
    <citation type="submission" date="2022-06" db="EMBL/GenBank/DDBJ databases">
        <title>Genomic Encyclopedia of Type Strains, Phase I: the one thousand microbial genomes (KMG-I) project.</title>
        <authorList>
            <person name="Kyrpides N."/>
        </authorList>
    </citation>
    <scope>NUCLEOTIDE SEQUENCE [LARGE SCALE GENOMIC DNA]</scope>
    <source>
        <strain evidence="2 3">DSM 43889</strain>
    </source>
</reference>
<comment type="caution">
    <text evidence="2">The sequence shown here is derived from an EMBL/GenBank/DDBJ whole genome shotgun (WGS) entry which is preliminary data.</text>
</comment>
<evidence type="ECO:0000313" key="3">
    <source>
        <dbReference type="Proteomes" id="UP000791080"/>
    </source>
</evidence>
<proteinExistence type="predicted"/>
<evidence type="ECO:0000256" key="1">
    <source>
        <dbReference type="SAM" id="Phobius"/>
    </source>
</evidence>
<keyword evidence="1" id="KW-0812">Transmembrane</keyword>
<organism evidence="2 3">
    <name type="scientific">Actinoalloteichus caeruleus DSM 43889</name>
    <dbReference type="NCBI Taxonomy" id="1120930"/>
    <lineage>
        <taxon>Bacteria</taxon>
        <taxon>Bacillati</taxon>
        <taxon>Actinomycetota</taxon>
        <taxon>Actinomycetes</taxon>
        <taxon>Pseudonocardiales</taxon>
        <taxon>Pseudonocardiaceae</taxon>
        <taxon>Actinoalloteichus</taxon>
        <taxon>Actinoalloteichus cyanogriseus</taxon>
    </lineage>
</organism>
<accession>A0ABT1JKJ9</accession>
<sequence>MREYEYEDEDDCADEDDDEEFAHINHYSGDVTNVVRARDIHGDVNYYERDHGVFHYHIFRYAGATLFLTLFVTAAAYSHLVNDMRLTWWEWALLPVVTAGLVLVMFHTHSWIYPNPSFRSFRAFLAIALIALGYNYGPQLDVVGDVSPVLAHWIVLRF</sequence>